<dbReference type="AlphaFoldDB" id="A0A7H0K862"/>
<organism evidence="1 2">
    <name type="scientific">Corynebacterium wankanglinii</name>
    <dbReference type="NCBI Taxonomy" id="2735136"/>
    <lineage>
        <taxon>Bacteria</taxon>
        <taxon>Bacillati</taxon>
        <taxon>Actinomycetota</taxon>
        <taxon>Actinomycetes</taxon>
        <taxon>Mycobacteriales</taxon>
        <taxon>Corynebacteriaceae</taxon>
        <taxon>Corynebacterium</taxon>
    </lineage>
</organism>
<protein>
    <submittedName>
        <fullName evidence="1">MarR family transcriptional regulator</fullName>
    </submittedName>
</protein>
<dbReference type="Pfam" id="PF12802">
    <property type="entry name" value="MarR_2"/>
    <property type="match status" value="1"/>
</dbReference>
<dbReference type="Gene3D" id="1.10.10.10">
    <property type="entry name" value="Winged helix-like DNA-binding domain superfamily/Winged helix DNA-binding domain"/>
    <property type="match status" value="1"/>
</dbReference>
<comment type="caution">
    <text evidence="1">The sequence shown here is derived from an EMBL/GenBank/DDBJ whole genome shotgun (WGS) entry which is preliminary data.</text>
</comment>
<sequence length="149" mass="16199">MPGRTPEGEALTGLVMPVFELAAALDKAAGSITEGSEITPAMWQVLGLLIDDPLSVAEIARRLGHARQSVQRLANVAVETGIAEWRENPEHKRSQLLALTKHGYAELAALRPRQHKWANAVAAKLGEQDLLHLSQSVKELTEAIRDEAN</sequence>
<dbReference type="GO" id="GO:0006950">
    <property type="term" value="P:response to stress"/>
    <property type="evidence" value="ECO:0007669"/>
    <property type="project" value="TreeGrafter"/>
</dbReference>
<dbReference type="PANTHER" id="PTHR33164">
    <property type="entry name" value="TRANSCRIPTIONAL REGULATOR, MARR FAMILY"/>
    <property type="match status" value="1"/>
</dbReference>
<accession>A0A7H0K862</accession>
<dbReference type="EMBL" id="JABFED010000008">
    <property type="protein sequence ID" value="MBA1838198.1"/>
    <property type="molecule type" value="Genomic_DNA"/>
</dbReference>
<evidence type="ECO:0000313" key="2">
    <source>
        <dbReference type="Proteomes" id="UP000577408"/>
    </source>
</evidence>
<keyword evidence="2" id="KW-1185">Reference proteome</keyword>
<gene>
    <name evidence="1" type="ORF">HMA55_09925</name>
</gene>
<dbReference type="InterPro" id="IPR000835">
    <property type="entry name" value="HTH_MarR-typ"/>
</dbReference>
<dbReference type="SMART" id="SM00347">
    <property type="entry name" value="HTH_MARR"/>
    <property type="match status" value="1"/>
</dbReference>
<dbReference type="PANTHER" id="PTHR33164:SF99">
    <property type="entry name" value="MARR FAMILY REGULATORY PROTEIN"/>
    <property type="match status" value="1"/>
</dbReference>
<dbReference type="Proteomes" id="UP000577408">
    <property type="component" value="Unassembled WGS sequence"/>
</dbReference>
<evidence type="ECO:0000313" key="1">
    <source>
        <dbReference type="EMBL" id="MBA1838198.1"/>
    </source>
</evidence>
<dbReference type="PROSITE" id="PS50995">
    <property type="entry name" value="HTH_MARR_2"/>
    <property type="match status" value="1"/>
</dbReference>
<dbReference type="InterPro" id="IPR039422">
    <property type="entry name" value="MarR/SlyA-like"/>
</dbReference>
<name>A0A7H0K862_9CORY</name>
<dbReference type="SUPFAM" id="SSF46785">
    <property type="entry name" value="Winged helix' DNA-binding domain"/>
    <property type="match status" value="1"/>
</dbReference>
<dbReference type="InterPro" id="IPR036390">
    <property type="entry name" value="WH_DNA-bd_sf"/>
</dbReference>
<dbReference type="GO" id="GO:0003700">
    <property type="term" value="F:DNA-binding transcription factor activity"/>
    <property type="evidence" value="ECO:0007669"/>
    <property type="project" value="InterPro"/>
</dbReference>
<proteinExistence type="predicted"/>
<dbReference type="InterPro" id="IPR036388">
    <property type="entry name" value="WH-like_DNA-bd_sf"/>
</dbReference>
<dbReference type="RefSeq" id="WP_181192892.1">
    <property type="nucleotide sequence ID" value="NZ_JABFED010000008.1"/>
</dbReference>
<reference evidence="1 2" key="1">
    <citation type="submission" date="2020-05" db="EMBL/GenBank/DDBJ databases">
        <title>Descriptions of Corynebacterium xxxx sp. nov., Corynebacterium yyyy sp. nov. and Corynebacterium zzzz sp. nov.</title>
        <authorList>
            <person name="Zhang G."/>
        </authorList>
    </citation>
    <scope>NUCLEOTIDE SEQUENCE [LARGE SCALE GENOMIC DNA]</scope>
    <source>
        <strain evidence="2">zg-913</strain>
    </source>
</reference>